<protein>
    <submittedName>
        <fullName evidence="8">SpaA isopeptide-forming pilin-related protein</fullName>
    </submittedName>
</protein>
<evidence type="ECO:0000256" key="3">
    <source>
        <dbReference type="ARBA" id="ARBA00022729"/>
    </source>
</evidence>
<dbReference type="Pfam" id="PF17802">
    <property type="entry name" value="SpaA"/>
    <property type="match status" value="13"/>
</dbReference>
<feature type="domain" description="SpaA-like prealbumin fold" evidence="7">
    <location>
        <begin position="1233"/>
        <end position="1316"/>
    </location>
</feature>
<dbReference type="EMBL" id="JAMZFV010000005">
    <property type="protein sequence ID" value="MCP1109702.1"/>
    <property type="molecule type" value="Genomic_DNA"/>
</dbReference>
<dbReference type="Gene3D" id="2.60.40.10">
    <property type="entry name" value="Immunoglobulins"/>
    <property type="match status" value="13"/>
</dbReference>
<keyword evidence="5" id="KW-0812">Transmembrane</keyword>
<feature type="domain" description="SpaA-like prealbumin fold" evidence="7">
    <location>
        <begin position="857"/>
        <end position="946"/>
    </location>
</feature>
<evidence type="ECO:0000256" key="6">
    <source>
        <dbReference type="SAM" id="SignalP"/>
    </source>
</evidence>
<dbReference type="InterPro" id="IPR013783">
    <property type="entry name" value="Ig-like_fold"/>
</dbReference>
<feature type="domain" description="SpaA-like prealbumin fold" evidence="7">
    <location>
        <begin position="204"/>
        <end position="288"/>
    </location>
</feature>
<keyword evidence="3 6" id="KW-0732">Signal</keyword>
<keyword evidence="2" id="KW-0964">Secreted</keyword>
<feature type="domain" description="SpaA-like prealbumin fold" evidence="7">
    <location>
        <begin position="386"/>
        <end position="471"/>
    </location>
</feature>
<feature type="signal peptide" evidence="6">
    <location>
        <begin position="1"/>
        <end position="26"/>
    </location>
</feature>
<dbReference type="PANTHER" id="PTHR36108">
    <property type="entry name" value="COLOSSIN-B-RELATED"/>
    <property type="match status" value="1"/>
</dbReference>
<proteinExistence type="inferred from homology"/>
<evidence type="ECO:0000259" key="7">
    <source>
        <dbReference type="Pfam" id="PF17802"/>
    </source>
</evidence>
<feature type="transmembrane region" description="Helical" evidence="5">
    <location>
        <begin position="1408"/>
        <end position="1429"/>
    </location>
</feature>
<dbReference type="PANTHER" id="PTHR36108:SF13">
    <property type="entry name" value="COLOSSIN-B-RELATED"/>
    <property type="match status" value="1"/>
</dbReference>
<feature type="compositionally biased region" description="Polar residues" evidence="4">
    <location>
        <begin position="42"/>
        <end position="51"/>
    </location>
</feature>
<evidence type="ECO:0000313" key="9">
    <source>
        <dbReference type="Proteomes" id="UP001523565"/>
    </source>
</evidence>
<feature type="domain" description="SpaA-like prealbumin fold" evidence="7">
    <location>
        <begin position="110"/>
        <end position="184"/>
    </location>
</feature>
<keyword evidence="9" id="KW-1185">Reference proteome</keyword>
<evidence type="ECO:0000256" key="2">
    <source>
        <dbReference type="ARBA" id="ARBA00022525"/>
    </source>
</evidence>
<dbReference type="RefSeq" id="WP_262068578.1">
    <property type="nucleotide sequence ID" value="NZ_JAMXOC010000005.1"/>
</dbReference>
<dbReference type="InterPro" id="IPR041033">
    <property type="entry name" value="SpaA_PFL_dom_1"/>
</dbReference>
<feature type="domain" description="SpaA-like prealbumin fold" evidence="7">
    <location>
        <begin position="764"/>
        <end position="850"/>
    </location>
</feature>
<feature type="region of interest" description="Disordered" evidence="4">
    <location>
        <begin position="36"/>
        <end position="74"/>
    </location>
</feature>
<comment type="similarity">
    <text evidence="1">Belongs to the serine-aspartate repeat-containing protein (SDr) family.</text>
</comment>
<evidence type="ECO:0000256" key="4">
    <source>
        <dbReference type="SAM" id="MobiDB-lite"/>
    </source>
</evidence>
<name>A0ABT1EG68_9FIRM</name>
<evidence type="ECO:0000313" key="8">
    <source>
        <dbReference type="EMBL" id="MCP1109702.1"/>
    </source>
</evidence>
<keyword evidence="5" id="KW-1133">Transmembrane helix</keyword>
<accession>A0ABT1EG68</accession>
<dbReference type="Proteomes" id="UP001523565">
    <property type="component" value="Unassembled WGS sequence"/>
</dbReference>
<sequence length="1440" mass="156076">MKQKILSMLLTVCMIVSLFAPITAFAAGSDVVGGEPIPESTDAASETQLPTETAEPNEDGGFYLPAEGEETNGGELPFDPTFEATEDGGYVSIMPLASGWEGEENEFYTKIRLTITDREGNPIEGAVYGLYRADNDQFVELLTTDRYGVVTSSDVPVGTDYYLLEYSTPEGFLPNEERKDIILTDVCAPSRVDVSAVYDPITGYIKVIKQDEDGQPLSGIGFYVYRSSPWELVDTIETDGSGEAVSTLLPYGWYELYEYSYPEYLAGGGYTDVFIGEDGTVHEVYITNYYAKGSARIAKTGSDGRSISGAVFSIFEAANDSWVEDITTNSSGYAYTSDLPLGDYYAVEKSVPSPYVLDSQHQYFSLSYDGDYETISVVNQREGDPGKIKVIKTDDSDNPLSGVVFGVYRSWDGKKMAELVTGADGTAEFTLAPDDYYLVELSGKTGYTMHEGQIAFTIDGSGGTVEQTVINPKIRIFGKVKVIKQDDAGNPISGVRFGVYCHMGNLLEEIETGSDGTATSGILNEGNGYYLMELEGVDGYLSDPNTQHPFDITTNNVVVPVTVTNPRISGGVKIIKDDGEGNSLPGVVFGVYKGGQKLAELTTGEDGTVTSGTLYYGDDYELRELATVEGHELIDTPVPFSILEQDVIVEIPFSNPLILGSVTVYKEDADAPQLEMAASSLDGDSSPMAGAVFGIYNGRGQKIAEFTIGADGTGTYDGLPKSDYFLKELAAPEGFVLPEDMIPFSITQQGENVEITVRNAKGFGSVKIIKSGEDEMLPGVVFEVYRTATGEMVAEITTGEDGTVTQELPLGRYYLIEKSTVAGYRLLEGRVNFTLDAEGQTLELPIQNQKEPAPDGGRIRLMKISEADETPLPGAVFGIFRVSDDEKMGELITGSEGTATSAALPETENGYYLLELVPPTGFTLGTEKIPAAISDGETIEITVENTPDEDAPEPGTLEIIKNATGTGERLAGAVFGVYRTSDDAKVGELTTDKDGKASIELPANDYYLKELTAPTGFQPIEGKMTFSVISGATREIIVENEPIPENGGTLAIIKRADGTDDRMEGVVFGIYRKSDDTKVAEVKTDRYGEASYQLPAGDYYLKELSTIPGFQLLNSTIEFSIQKDKTKEITVTNKRLPSGEDTGSLLIIKKAAGTGRLLPDAVFGVYQSSNNQKVMEITTNNKGEATAELPAGDYYLKELRAPSSFVAEPDMIPFRVKVNATVRIEVTNTQGRGDVKLVKVDDAGKPLAGGVFTLYRQDGTAIAEITSKADGTATYELPVGKYYLVEKTAPASFALDTQRHSFTIENGKTAEVKVVNHPLQGSVDVYFRHVDDSRELAPMKTYTDKVGSDYIKWMRANGYENMPIEGYTLLRTDYPASFVLIDGKLVVTLWYSSPGAISIPKTGEAPPYMNYLLAALSWSVSALCGVTLYRMKKKGKRELA</sequence>
<feature type="domain" description="SpaA-like prealbumin fold" evidence="7">
    <location>
        <begin position="955"/>
        <end position="1041"/>
    </location>
</feature>
<evidence type="ECO:0000256" key="5">
    <source>
        <dbReference type="SAM" id="Phobius"/>
    </source>
</evidence>
<organism evidence="8 9">
    <name type="scientific">Ohessyouella blattaphilus</name>
    <dbReference type="NCBI Taxonomy" id="2949333"/>
    <lineage>
        <taxon>Bacteria</taxon>
        <taxon>Bacillati</taxon>
        <taxon>Bacillota</taxon>
        <taxon>Clostridia</taxon>
        <taxon>Lachnospirales</taxon>
        <taxon>Lachnospiraceae</taxon>
        <taxon>Ohessyouella</taxon>
    </lineage>
</organism>
<evidence type="ECO:0000256" key="1">
    <source>
        <dbReference type="ARBA" id="ARBA00007257"/>
    </source>
</evidence>
<feature type="domain" description="SpaA-like prealbumin fold" evidence="7">
    <location>
        <begin position="1049"/>
        <end position="1134"/>
    </location>
</feature>
<dbReference type="SUPFAM" id="SSF49478">
    <property type="entry name" value="Cna protein B-type domain"/>
    <property type="match status" value="3"/>
</dbReference>
<reference evidence="8 9" key="1">
    <citation type="journal article" date="2022" name="Genome Biol. Evol.">
        <title>Host diet, physiology and behaviors set the stage for Lachnospiraceae cladogenesis.</title>
        <authorList>
            <person name="Vera-Ponce De Leon A."/>
            <person name="Schneider M."/>
            <person name="Jahnes B.C."/>
            <person name="Sadowski V."/>
            <person name="Camuy-Velez L.A."/>
            <person name="Duan J."/>
            <person name="Sabree Z.L."/>
        </authorList>
    </citation>
    <scope>NUCLEOTIDE SEQUENCE [LARGE SCALE GENOMIC DNA]</scope>
    <source>
        <strain evidence="8 9">PAL227</strain>
    </source>
</reference>
<feature type="domain" description="SpaA-like prealbumin fold" evidence="7">
    <location>
        <begin position="571"/>
        <end position="651"/>
    </location>
</feature>
<keyword evidence="5" id="KW-0472">Membrane</keyword>
<comment type="caution">
    <text evidence="8">The sequence shown here is derived from an EMBL/GenBank/DDBJ whole genome shotgun (WGS) entry which is preliminary data.</text>
</comment>
<feature type="chain" id="PRO_5045368167" evidence="6">
    <location>
        <begin position="27"/>
        <end position="1440"/>
    </location>
</feature>
<feature type="domain" description="SpaA-like prealbumin fold" evidence="7">
    <location>
        <begin position="293"/>
        <end position="380"/>
    </location>
</feature>
<feature type="domain" description="SpaA-like prealbumin fold" evidence="7">
    <location>
        <begin position="1143"/>
        <end position="1229"/>
    </location>
</feature>
<gene>
    <name evidence="8" type="ORF">NK118_05475</name>
</gene>
<feature type="domain" description="SpaA-like prealbumin fold" evidence="7">
    <location>
        <begin position="682"/>
        <end position="761"/>
    </location>
</feature>
<feature type="domain" description="SpaA-like prealbumin fold" evidence="7">
    <location>
        <begin position="478"/>
        <end position="565"/>
    </location>
</feature>